<accession>A0ABZ0M2L3</accession>
<dbReference type="InterPro" id="IPR035940">
    <property type="entry name" value="CAP_sf"/>
</dbReference>
<keyword evidence="4" id="KW-1185">Reference proteome</keyword>
<dbReference type="EMBL" id="CP137573">
    <property type="protein sequence ID" value="WOX26019.1"/>
    <property type="molecule type" value="Genomic_DNA"/>
</dbReference>
<feature type="domain" description="SCP" evidence="2">
    <location>
        <begin position="84"/>
        <end position="198"/>
    </location>
</feature>
<gene>
    <name evidence="3" type="ORF">R2D22_33395</name>
</gene>
<dbReference type="PANTHER" id="PTHR31157">
    <property type="entry name" value="SCP DOMAIN-CONTAINING PROTEIN"/>
    <property type="match status" value="1"/>
</dbReference>
<dbReference type="PANTHER" id="PTHR31157:SF1">
    <property type="entry name" value="SCP DOMAIN-CONTAINING PROTEIN"/>
    <property type="match status" value="1"/>
</dbReference>
<evidence type="ECO:0000313" key="3">
    <source>
        <dbReference type="EMBL" id="WOX26019.1"/>
    </source>
</evidence>
<feature type="region of interest" description="Disordered" evidence="1">
    <location>
        <begin position="1"/>
        <end position="32"/>
    </location>
</feature>
<dbReference type="RefSeq" id="WP_318108875.1">
    <property type="nucleotide sequence ID" value="NZ_CP137573.1"/>
</dbReference>
<dbReference type="InterPro" id="IPR014044">
    <property type="entry name" value="CAP_dom"/>
</dbReference>
<proteinExistence type="predicted"/>
<dbReference type="CDD" id="cd05379">
    <property type="entry name" value="CAP_bacterial"/>
    <property type="match status" value="1"/>
</dbReference>
<dbReference type="Proteomes" id="UP001301731">
    <property type="component" value="Chromosome"/>
</dbReference>
<organism evidence="3 4">
    <name type="scientific">Streptomyces solicathayae</name>
    <dbReference type="NCBI Taxonomy" id="3081768"/>
    <lineage>
        <taxon>Bacteria</taxon>
        <taxon>Bacillati</taxon>
        <taxon>Actinomycetota</taxon>
        <taxon>Actinomycetes</taxon>
        <taxon>Kitasatosporales</taxon>
        <taxon>Streptomycetaceae</taxon>
        <taxon>Streptomyces</taxon>
    </lineage>
</organism>
<dbReference type="SUPFAM" id="SSF55797">
    <property type="entry name" value="PR-1-like"/>
    <property type="match status" value="1"/>
</dbReference>
<name>A0ABZ0M2L3_9ACTN</name>
<reference evidence="3 4" key="1">
    <citation type="submission" date="2023-10" db="EMBL/GenBank/DDBJ databases">
        <title>The genome sequence of Streptomyces sp. HUAS YS2.</title>
        <authorList>
            <person name="Mo P."/>
        </authorList>
    </citation>
    <scope>NUCLEOTIDE SEQUENCE [LARGE SCALE GENOMIC DNA]</scope>
    <source>
        <strain evidence="3 4">HUAS YS2</strain>
    </source>
</reference>
<dbReference type="Gene3D" id="3.40.33.10">
    <property type="entry name" value="CAP"/>
    <property type="match status" value="1"/>
</dbReference>
<evidence type="ECO:0000313" key="4">
    <source>
        <dbReference type="Proteomes" id="UP001301731"/>
    </source>
</evidence>
<sequence>MRPHRDHDDTRLPSADLPRSVTGPGRRGRRGPLRTTAVVLAGASGAAAVLALTSGASPVSTAGPPGTAAAPLSTAETYAEQVVELANAERERAGCGALRTTARLTAAAQAHADDMAARGYYEHESPDGRDGGDRLTAAGYDWRAWGENIHRGPKSPARVMRDWMGSPIHRRNVLNCTYKHVGVGVNLRASGPWWVQDFGAPQS</sequence>
<dbReference type="Pfam" id="PF00188">
    <property type="entry name" value="CAP"/>
    <property type="match status" value="1"/>
</dbReference>
<feature type="compositionally biased region" description="Basic and acidic residues" evidence="1">
    <location>
        <begin position="1"/>
        <end position="11"/>
    </location>
</feature>
<evidence type="ECO:0000259" key="2">
    <source>
        <dbReference type="Pfam" id="PF00188"/>
    </source>
</evidence>
<evidence type="ECO:0000256" key="1">
    <source>
        <dbReference type="SAM" id="MobiDB-lite"/>
    </source>
</evidence>
<protein>
    <submittedName>
        <fullName evidence="3">CAP domain-containing protein</fullName>
    </submittedName>
</protein>